<dbReference type="GO" id="GO:0000785">
    <property type="term" value="C:chromatin"/>
    <property type="evidence" value="ECO:0007669"/>
    <property type="project" value="TreeGrafter"/>
</dbReference>
<keyword evidence="7" id="KW-1185">Reference proteome</keyword>
<dbReference type="OrthoDB" id="21449at2759"/>
<dbReference type="AlphaFoldDB" id="A0A9P1J477"/>
<accession>A0A9P1J477</accession>
<feature type="compositionally biased region" description="Basic and acidic residues" evidence="3">
    <location>
        <begin position="935"/>
        <end position="969"/>
    </location>
</feature>
<evidence type="ECO:0000313" key="7">
    <source>
        <dbReference type="Proteomes" id="UP001152747"/>
    </source>
</evidence>
<dbReference type="Pfam" id="PF17035">
    <property type="entry name" value="BET"/>
    <property type="match status" value="1"/>
</dbReference>
<evidence type="ECO:0000256" key="3">
    <source>
        <dbReference type="SAM" id="MobiDB-lite"/>
    </source>
</evidence>
<name>A0A9P1J477_9PELO</name>
<dbReference type="InterPro" id="IPR038336">
    <property type="entry name" value="NET_sf"/>
</dbReference>
<sequence>MADDSSDNTETPSAAPTIEDNDVDDVKGNPWDSPPQSPVNGVVQPRIHAPADKPTKHTNQLEYLLNVILKDTWKKNISWPFRAPVDAVALQIPEYHKVIKKPMDLATIMTRVKNTYYCNAQEAVEDLMRMFNNCYTFNPPHFGVYGMAKQLEEYVLKRLNELPAVEEEMIKTAAKRGPKGKKNKNINNDPNKVKDEELTPEDKHVIDHFHRATRAMSSLPDEKNIKPTDLIKDSPSRESSVVSIQQKDADSSIIDGQEDNEPLASTSSSIPETVATSSKVGVKRKADTTTFDDETSAAKINSRRESSRPVKKPNLFLDYNTPMTPIPQRKTKSSEAMKFCQKLLTELHSRKYIGFMWPFYKPVDVVGLGLNDYFEIITHPMDLSTIKKKLDRKEYATPHEFAEDIRLIAKNCSVYNAPNTDVYVHGVDFLKLFEGKFRDCPAEDDYLDMIPLTVQTDLNDDEKLNSVLSMIKTEQKKASERVDQLRALHEKMYETLLHRREAKLNGTTPPIVDNAVLIQMERLGIPSAAYSSNDTSGDDMISPTTSVRSSSRAPVPKVFDDVKMEVYTPKPAPVKKSVSRPSVTLSAEVVPVEPPKLPDGTVRRGRRPGSKNKPKNLAPKKIYEFDSEDDSVNQPMSYNEKVDLSAKISRLEINQVSEVVKIIDARKAKTNTEMAWNEEMEIDFEQLDNVTLRELEAYVNAELNCQKKPKKLMPIKNPAEAERKKQEIQAELQELNAPIPTLNDIGKISAKSSAPVPPIKKPRLVCSESSSSGSDSSSSSSSDSSDSEGPRLDELTSRKKTPLPNRMKKKEPTPVPNPLVEEPPKKKVEPPPKKQVEPPKKKSVSPVATISRPASVRSVTRESTPMNMRRSKSRTASPKPESQDNSPADILARSYVHPKGHAKIENMPVIHPTFDASISILDQILPENLNLDAEKMKRQREKERREKEAREAEIAQQRRIEHNKKQQEKDEQEEQLMLLRQAEARRKRQLELADTVGVNEQQEMMFNFETNF</sequence>
<feature type="region of interest" description="Disordered" evidence="3">
    <location>
        <begin position="749"/>
        <end position="891"/>
    </location>
</feature>
<dbReference type="InterPro" id="IPR001487">
    <property type="entry name" value="Bromodomain"/>
</dbReference>
<dbReference type="Gene3D" id="1.20.920.10">
    <property type="entry name" value="Bromodomain-like"/>
    <property type="match status" value="2"/>
</dbReference>
<dbReference type="PANTHER" id="PTHR22880">
    <property type="entry name" value="FALZ-RELATED BROMODOMAIN-CONTAINING PROTEINS"/>
    <property type="match status" value="1"/>
</dbReference>
<dbReference type="GO" id="GO:0006355">
    <property type="term" value="P:regulation of DNA-templated transcription"/>
    <property type="evidence" value="ECO:0007669"/>
    <property type="project" value="TreeGrafter"/>
</dbReference>
<dbReference type="Pfam" id="PF00439">
    <property type="entry name" value="Bromodomain"/>
    <property type="match status" value="2"/>
</dbReference>
<feature type="compositionally biased region" description="Polar residues" evidence="3">
    <location>
        <begin position="857"/>
        <end position="866"/>
    </location>
</feature>
<feature type="region of interest" description="Disordered" evidence="3">
    <location>
        <begin position="935"/>
        <end position="973"/>
    </location>
</feature>
<dbReference type="Gene3D" id="1.20.1270.220">
    <property type="match status" value="1"/>
</dbReference>
<dbReference type="EMBL" id="CANHGI010000006">
    <property type="protein sequence ID" value="CAI5456335.1"/>
    <property type="molecule type" value="Genomic_DNA"/>
</dbReference>
<dbReference type="SMART" id="SM00297">
    <property type="entry name" value="BROMO"/>
    <property type="match status" value="2"/>
</dbReference>
<organism evidence="6 7">
    <name type="scientific">Caenorhabditis angaria</name>
    <dbReference type="NCBI Taxonomy" id="860376"/>
    <lineage>
        <taxon>Eukaryota</taxon>
        <taxon>Metazoa</taxon>
        <taxon>Ecdysozoa</taxon>
        <taxon>Nematoda</taxon>
        <taxon>Chromadorea</taxon>
        <taxon>Rhabditida</taxon>
        <taxon>Rhabditina</taxon>
        <taxon>Rhabditomorpha</taxon>
        <taxon>Rhabditoidea</taxon>
        <taxon>Rhabditidae</taxon>
        <taxon>Peloderinae</taxon>
        <taxon>Caenorhabditis</taxon>
    </lineage>
</organism>
<keyword evidence="1 2" id="KW-0103">Bromodomain</keyword>
<feature type="compositionally biased region" description="Low complexity" evidence="3">
    <location>
        <begin position="767"/>
        <end position="784"/>
    </location>
</feature>
<feature type="domain" description="Bromo" evidence="4">
    <location>
        <begin position="351"/>
        <end position="423"/>
    </location>
</feature>
<feature type="compositionally biased region" description="Basic residues" evidence="3">
    <location>
        <begin position="173"/>
        <end position="184"/>
    </location>
</feature>
<feature type="region of interest" description="Disordered" evidence="3">
    <location>
        <begin position="529"/>
        <end position="553"/>
    </location>
</feature>
<evidence type="ECO:0000256" key="1">
    <source>
        <dbReference type="ARBA" id="ARBA00023117"/>
    </source>
</evidence>
<feature type="compositionally biased region" description="Polar residues" evidence="3">
    <location>
        <begin position="542"/>
        <end position="552"/>
    </location>
</feature>
<dbReference type="PROSITE" id="PS00633">
    <property type="entry name" value="BROMODOMAIN_1"/>
    <property type="match status" value="1"/>
</dbReference>
<evidence type="ECO:0000259" key="5">
    <source>
        <dbReference type="PROSITE" id="PS51525"/>
    </source>
</evidence>
<dbReference type="PROSITE" id="PS51525">
    <property type="entry name" value="NET"/>
    <property type="match status" value="1"/>
</dbReference>
<dbReference type="PRINTS" id="PR00503">
    <property type="entry name" value="BROMODOMAIN"/>
</dbReference>
<feature type="compositionally biased region" description="Basic and acidic residues" evidence="3">
    <location>
        <begin position="220"/>
        <end position="236"/>
    </location>
</feature>
<feature type="region of interest" description="Disordered" evidence="3">
    <location>
        <begin position="173"/>
        <end position="281"/>
    </location>
</feature>
<dbReference type="SUPFAM" id="SSF47370">
    <property type="entry name" value="Bromodomain"/>
    <property type="match status" value="2"/>
</dbReference>
<feature type="compositionally biased region" description="Basic residues" evidence="3">
    <location>
        <begin position="798"/>
        <end position="809"/>
    </location>
</feature>
<feature type="compositionally biased region" description="Basic and acidic residues" evidence="3">
    <location>
        <begin position="191"/>
        <end position="210"/>
    </location>
</feature>
<dbReference type="Proteomes" id="UP001152747">
    <property type="component" value="Unassembled WGS sequence"/>
</dbReference>
<feature type="compositionally biased region" description="Basic and acidic residues" evidence="3">
    <location>
        <begin position="788"/>
        <end position="797"/>
    </location>
</feature>
<dbReference type="GO" id="GO:0006338">
    <property type="term" value="P:chromatin remodeling"/>
    <property type="evidence" value="ECO:0007669"/>
    <property type="project" value="TreeGrafter"/>
</dbReference>
<dbReference type="PROSITE" id="PS50014">
    <property type="entry name" value="BROMODOMAIN_2"/>
    <property type="match status" value="2"/>
</dbReference>
<gene>
    <name evidence="6" type="ORF">CAMP_LOCUS18972</name>
</gene>
<feature type="region of interest" description="Disordered" evidence="3">
    <location>
        <begin position="1"/>
        <end position="43"/>
    </location>
</feature>
<dbReference type="GO" id="GO:0005634">
    <property type="term" value="C:nucleus"/>
    <property type="evidence" value="ECO:0007669"/>
    <property type="project" value="TreeGrafter"/>
</dbReference>
<dbReference type="InterPro" id="IPR027353">
    <property type="entry name" value="NET_dom"/>
</dbReference>
<protein>
    <submittedName>
        <fullName evidence="6">Uncharacterized protein</fullName>
    </submittedName>
</protein>
<evidence type="ECO:0000259" key="4">
    <source>
        <dbReference type="PROSITE" id="PS50014"/>
    </source>
</evidence>
<feature type="compositionally biased region" description="Basic and acidic residues" evidence="3">
    <location>
        <begin position="822"/>
        <end position="840"/>
    </location>
</feature>
<comment type="caution">
    <text evidence="6">The sequence shown here is derived from an EMBL/GenBank/DDBJ whole genome shotgun (WGS) entry which is preliminary data.</text>
</comment>
<evidence type="ECO:0000256" key="2">
    <source>
        <dbReference type="PROSITE-ProRule" id="PRU00035"/>
    </source>
</evidence>
<proteinExistence type="predicted"/>
<dbReference type="InterPro" id="IPR050935">
    <property type="entry name" value="Bromo_chromatin_reader"/>
</dbReference>
<feature type="compositionally biased region" description="Polar residues" evidence="3">
    <location>
        <begin position="237"/>
        <end position="246"/>
    </location>
</feature>
<feature type="domain" description="NET" evidence="5">
    <location>
        <begin position="626"/>
        <end position="710"/>
    </location>
</feature>
<dbReference type="InterPro" id="IPR036427">
    <property type="entry name" value="Bromodomain-like_sf"/>
</dbReference>
<dbReference type="InterPro" id="IPR018359">
    <property type="entry name" value="Bromodomain_CS"/>
</dbReference>
<dbReference type="PANTHER" id="PTHR22880:SF225">
    <property type="entry name" value="BROMODOMAIN-CONTAINING PROTEIN BET-1-RELATED"/>
    <property type="match status" value="1"/>
</dbReference>
<feature type="region of interest" description="Disordered" evidence="3">
    <location>
        <begin position="312"/>
        <end position="331"/>
    </location>
</feature>
<feature type="region of interest" description="Disordered" evidence="3">
    <location>
        <begin position="572"/>
        <end position="619"/>
    </location>
</feature>
<reference evidence="6" key="1">
    <citation type="submission" date="2022-11" db="EMBL/GenBank/DDBJ databases">
        <authorList>
            <person name="Kikuchi T."/>
        </authorList>
    </citation>
    <scope>NUCLEOTIDE SEQUENCE</scope>
    <source>
        <strain evidence="6">PS1010</strain>
    </source>
</reference>
<evidence type="ECO:0000313" key="6">
    <source>
        <dbReference type="EMBL" id="CAI5456335.1"/>
    </source>
</evidence>
<feature type="compositionally biased region" description="Basic residues" evidence="3">
    <location>
        <begin position="603"/>
        <end position="614"/>
    </location>
</feature>
<feature type="compositionally biased region" description="Polar residues" evidence="3">
    <location>
        <begin position="263"/>
        <end position="279"/>
    </location>
</feature>
<feature type="domain" description="Bromo" evidence="4">
    <location>
        <begin position="73"/>
        <end position="145"/>
    </location>
</feature>